<reference evidence="2" key="2">
    <citation type="journal article" date="2007" name="Science">
        <title>Genome sequence of Aedes aegypti, a major arbovirus vector.</title>
        <authorList>
            <person name="Nene V."/>
            <person name="Wortman J.R."/>
            <person name="Lawson D."/>
            <person name="Haas B."/>
            <person name="Kodira C."/>
            <person name="Tu Z.J."/>
            <person name="Loftus B."/>
            <person name="Xi Z."/>
            <person name="Megy K."/>
            <person name="Grabherr M."/>
            <person name="Ren Q."/>
            <person name="Zdobnov E.M."/>
            <person name="Lobo N.F."/>
            <person name="Campbell K.S."/>
            <person name="Brown S.E."/>
            <person name="Bonaldo M.F."/>
            <person name="Zhu J."/>
            <person name="Sinkins S.P."/>
            <person name="Hogenkamp D.G."/>
            <person name="Amedeo P."/>
            <person name="Arensburger P."/>
            <person name="Atkinson P.W."/>
            <person name="Bidwell S."/>
            <person name="Biedler J."/>
            <person name="Birney E."/>
            <person name="Bruggner R.V."/>
            <person name="Costas J."/>
            <person name="Coy M.R."/>
            <person name="Crabtree J."/>
            <person name="Crawford M."/>
            <person name="Debruyn B."/>
            <person name="Decaprio D."/>
            <person name="Eiglmeier K."/>
            <person name="Eisenstadt E."/>
            <person name="El-Dorry H."/>
            <person name="Gelbart W.M."/>
            <person name="Gomes S.L."/>
            <person name="Hammond M."/>
            <person name="Hannick L.I."/>
            <person name="Hogan J.R."/>
            <person name="Holmes M.H."/>
            <person name="Jaffe D."/>
            <person name="Johnston J.S."/>
            <person name="Kennedy R.C."/>
            <person name="Koo H."/>
            <person name="Kravitz S."/>
            <person name="Kriventseva E.V."/>
            <person name="Kulp D."/>
            <person name="Labutti K."/>
            <person name="Lee E."/>
            <person name="Li S."/>
            <person name="Lovin D.D."/>
            <person name="Mao C."/>
            <person name="Mauceli E."/>
            <person name="Menck C.F."/>
            <person name="Miller J.R."/>
            <person name="Montgomery P."/>
            <person name="Mori A."/>
            <person name="Nascimento A.L."/>
            <person name="Naveira H.F."/>
            <person name="Nusbaum C."/>
            <person name="O'leary S."/>
            <person name="Orvis J."/>
            <person name="Pertea M."/>
            <person name="Quesneville H."/>
            <person name="Reidenbach K.R."/>
            <person name="Rogers Y.H."/>
            <person name="Roth C.W."/>
            <person name="Schneider J.R."/>
            <person name="Schatz M."/>
            <person name="Shumway M."/>
            <person name="Stanke M."/>
            <person name="Stinson E.O."/>
            <person name="Tubio J.M."/>
            <person name="Vanzee J.P."/>
            <person name="Verjovski-Almeida S."/>
            <person name="Werner D."/>
            <person name="White O."/>
            <person name="Wyder S."/>
            <person name="Zeng Q."/>
            <person name="Zhao Q."/>
            <person name="Zhao Y."/>
            <person name="Hill C.A."/>
            <person name="Raikhel A.S."/>
            <person name="Soares M.B."/>
            <person name="Knudson D.L."/>
            <person name="Lee N.H."/>
            <person name="Galagan J."/>
            <person name="Salzberg S.L."/>
            <person name="Paulsen I.T."/>
            <person name="Dimopoulos G."/>
            <person name="Collins F.H."/>
            <person name="Birren B."/>
            <person name="Fraser-Liggett C.M."/>
            <person name="Severson D.W."/>
        </authorList>
    </citation>
    <scope>NUCLEOTIDE SEQUENCE [LARGE SCALE GENOMIC DNA]</scope>
    <source>
        <strain evidence="2">Liverpool</strain>
    </source>
</reference>
<dbReference type="OMA" id="HYQHHAQ"/>
<dbReference type="HOGENOM" id="CLU_743079_0_0_1"/>
<name>Q16GI4_AEDAE</name>
<reference evidence="2" key="3">
    <citation type="submission" date="2012-09" db="EMBL/GenBank/DDBJ databases">
        <authorList>
            <consortium name="VectorBase"/>
        </authorList>
    </citation>
    <scope>NUCLEOTIDE SEQUENCE</scope>
    <source>
        <strain evidence="2">Liverpool</strain>
    </source>
</reference>
<accession>Q16GI4</accession>
<feature type="non-terminal residue" evidence="2">
    <location>
        <position position="1"/>
    </location>
</feature>
<dbReference type="PaxDb" id="7159-AAEL014370-PA"/>
<feature type="compositionally biased region" description="Low complexity" evidence="1">
    <location>
        <begin position="209"/>
        <end position="221"/>
    </location>
</feature>
<sequence length="373" mass="40894">MYHTSSTTSLSSSSGTHAATLPRPSSSGHHHQRHHHQLPPQYSHQQQQPHPQLQNFYTGPGTVSSSTALRVTLPHSSSSSSLSNLVAQTEATSNHVRLKKSHNQNHFSEPYHRPEQQRPVVYKSGQPSQQQPLKAGPRPTYGAYTNNTLPRGPYLQYNTDNNSDVRFDLQSKQIEALRSEFLELATGRAQRKQKTAEQYAADDRDSLRSTKSGTSTASSTATAATAIVGTVGTYQHHLQQQQQQQKFHHQQQQQQLQQNQQGCASNSSSSNSNSNNSSSKRHHYHHQQQQQNVNYHYQHHAQPSRPASAAAVGTNGQPGVGEARPGSGTLNRGGDGSGRSRTGPPVSGYCLSYVTLADVVALKRVSQPEGWAL</sequence>
<dbReference type="Proteomes" id="UP000682892">
    <property type="component" value="Unassembled WGS sequence"/>
</dbReference>
<evidence type="ECO:0000313" key="2">
    <source>
        <dbReference type="EMBL" id="EAT33349.1"/>
    </source>
</evidence>
<feature type="compositionally biased region" description="Polar residues" evidence="1">
    <location>
        <begin position="84"/>
        <end position="94"/>
    </location>
</feature>
<organism evidence="2 3">
    <name type="scientific">Aedes aegypti</name>
    <name type="common">Yellowfever mosquito</name>
    <name type="synonym">Culex aegypti</name>
    <dbReference type="NCBI Taxonomy" id="7159"/>
    <lineage>
        <taxon>Eukaryota</taxon>
        <taxon>Metazoa</taxon>
        <taxon>Ecdysozoa</taxon>
        <taxon>Arthropoda</taxon>
        <taxon>Hexapoda</taxon>
        <taxon>Insecta</taxon>
        <taxon>Pterygota</taxon>
        <taxon>Neoptera</taxon>
        <taxon>Endopterygota</taxon>
        <taxon>Diptera</taxon>
        <taxon>Nematocera</taxon>
        <taxon>Culicoidea</taxon>
        <taxon>Culicidae</taxon>
        <taxon>Culicinae</taxon>
        <taxon>Aedini</taxon>
        <taxon>Aedes</taxon>
        <taxon>Stegomyia</taxon>
    </lineage>
</organism>
<protein>
    <submittedName>
        <fullName evidence="2">AAEL014370-PA</fullName>
    </submittedName>
</protein>
<dbReference type="AlphaFoldDB" id="Q16GI4"/>
<gene>
    <name evidence="2" type="ORF">AaeL_AAEL014370</name>
</gene>
<feature type="region of interest" description="Disordered" evidence="1">
    <location>
        <begin position="187"/>
        <end position="221"/>
    </location>
</feature>
<dbReference type="EMBL" id="CH478274">
    <property type="protein sequence ID" value="EAT33349.1"/>
    <property type="molecule type" value="Genomic_DNA"/>
</dbReference>
<feature type="region of interest" description="Disordered" evidence="1">
    <location>
        <begin position="122"/>
        <end position="159"/>
    </location>
</feature>
<feature type="region of interest" description="Disordered" evidence="1">
    <location>
        <begin position="1"/>
        <end position="62"/>
    </location>
</feature>
<feature type="compositionally biased region" description="Low complexity" evidence="1">
    <location>
        <begin position="38"/>
        <end position="54"/>
    </location>
</feature>
<feature type="region of interest" description="Disordered" evidence="1">
    <location>
        <begin position="74"/>
        <end position="94"/>
    </location>
</feature>
<evidence type="ECO:0000256" key="1">
    <source>
        <dbReference type="SAM" id="MobiDB-lite"/>
    </source>
</evidence>
<feature type="compositionally biased region" description="Low complexity" evidence="1">
    <location>
        <begin position="287"/>
        <end position="296"/>
    </location>
</feature>
<dbReference type="STRING" id="7159.Q16GI4"/>
<feature type="compositionally biased region" description="Basic residues" evidence="1">
    <location>
        <begin position="28"/>
        <end position="37"/>
    </location>
</feature>
<feature type="region of interest" description="Disordered" evidence="1">
    <location>
        <begin position="239"/>
        <end position="346"/>
    </location>
</feature>
<proteinExistence type="predicted"/>
<feature type="compositionally biased region" description="Low complexity" evidence="1">
    <location>
        <begin position="239"/>
        <end position="278"/>
    </location>
</feature>
<feature type="compositionally biased region" description="Low complexity" evidence="1">
    <location>
        <begin position="1"/>
        <end position="27"/>
    </location>
</feature>
<evidence type="ECO:0000313" key="3">
    <source>
        <dbReference type="Proteomes" id="UP000682892"/>
    </source>
</evidence>
<reference evidence="2" key="1">
    <citation type="submission" date="2005-10" db="EMBL/GenBank/DDBJ databases">
        <authorList>
            <person name="Loftus B.J."/>
            <person name="Nene V.M."/>
            <person name="Hannick L.I."/>
            <person name="Bidwell S."/>
            <person name="Haas B."/>
            <person name="Amedeo P."/>
            <person name="Orvis J."/>
            <person name="Wortman J.R."/>
            <person name="White O.R."/>
            <person name="Salzberg S."/>
            <person name="Shumway M."/>
            <person name="Koo H."/>
            <person name="Zhao Y."/>
            <person name="Holmes M."/>
            <person name="Miller J."/>
            <person name="Schatz M."/>
            <person name="Pop M."/>
            <person name="Pai G."/>
            <person name="Utterback T."/>
            <person name="Rogers Y.-H."/>
            <person name="Kravitz S."/>
            <person name="Fraser C.M."/>
        </authorList>
    </citation>
    <scope>NUCLEOTIDE SEQUENCE</scope>
    <source>
        <strain evidence="2">Liverpool</strain>
    </source>
</reference>